<dbReference type="InterPro" id="IPR029058">
    <property type="entry name" value="AB_hydrolase_fold"/>
</dbReference>
<sequence length="278" mass="30516">MQKVELSAGTIEYEDTGGSGPVVVLLHGLLMDGSAWRHVVRELRATYRCIVPTLPVGGHRLPMRANADLSLLGLAQLQAEFLEALDLREVTLVGNDLGAFLATAGEHPERLARLVITSCEAFENIPSGLPGHTISLAAKIPGGLNAMVAQPLRIRAMRRLPIALGPMAKRPIPHELTDAWLRPLFSQKEVRRDLLKYLRHSSKADLLAATKSLSSFKRPALVVWTPEDRMMPPANGKRLTALLPQARLVEITDSLTLIPLDQPEKLAQAIHQFIQDTL</sequence>
<feature type="domain" description="AB hydrolase-1" evidence="1">
    <location>
        <begin position="23"/>
        <end position="268"/>
    </location>
</feature>
<dbReference type="Pfam" id="PF12697">
    <property type="entry name" value="Abhydrolase_6"/>
    <property type="match status" value="1"/>
</dbReference>
<dbReference type="Proteomes" id="UP000287224">
    <property type="component" value="Unassembled WGS sequence"/>
</dbReference>
<name>A0A401ZI92_9CHLR</name>
<dbReference type="PANTHER" id="PTHR43194:SF5">
    <property type="entry name" value="PIMELOYL-[ACYL-CARRIER PROTEIN] METHYL ESTER ESTERASE"/>
    <property type="match status" value="1"/>
</dbReference>
<dbReference type="OrthoDB" id="9797695at2"/>
<keyword evidence="3" id="KW-1185">Reference proteome</keyword>
<dbReference type="RefSeq" id="WP_126597498.1">
    <property type="nucleotide sequence ID" value="NZ_BIFQ01000001.1"/>
</dbReference>
<evidence type="ECO:0000313" key="3">
    <source>
        <dbReference type="Proteomes" id="UP000287224"/>
    </source>
</evidence>
<evidence type="ECO:0000313" key="2">
    <source>
        <dbReference type="EMBL" id="GCE06565.1"/>
    </source>
</evidence>
<dbReference type="InterPro" id="IPR000073">
    <property type="entry name" value="AB_hydrolase_1"/>
</dbReference>
<dbReference type="Gene3D" id="3.40.50.1820">
    <property type="entry name" value="alpha/beta hydrolase"/>
    <property type="match status" value="1"/>
</dbReference>
<dbReference type="InterPro" id="IPR050228">
    <property type="entry name" value="Carboxylesterase_BioH"/>
</dbReference>
<protein>
    <submittedName>
        <fullName evidence="2">Oxidoreductase</fullName>
    </submittedName>
</protein>
<dbReference type="EMBL" id="BIFQ01000001">
    <property type="protein sequence ID" value="GCE06565.1"/>
    <property type="molecule type" value="Genomic_DNA"/>
</dbReference>
<comment type="caution">
    <text evidence="2">The sequence shown here is derived from an EMBL/GenBank/DDBJ whole genome shotgun (WGS) entry which is preliminary data.</text>
</comment>
<organism evidence="2 3">
    <name type="scientific">Dictyobacter aurantiacus</name>
    <dbReference type="NCBI Taxonomy" id="1936993"/>
    <lineage>
        <taxon>Bacteria</taxon>
        <taxon>Bacillati</taxon>
        <taxon>Chloroflexota</taxon>
        <taxon>Ktedonobacteria</taxon>
        <taxon>Ktedonobacterales</taxon>
        <taxon>Dictyobacteraceae</taxon>
        <taxon>Dictyobacter</taxon>
    </lineage>
</organism>
<accession>A0A401ZI92</accession>
<dbReference type="PANTHER" id="PTHR43194">
    <property type="entry name" value="HYDROLASE ALPHA/BETA FOLD FAMILY"/>
    <property type="match status" value="1"/>
</dbReference>
<proteinExistence type="predicted"/>
<dbReference type="SUPFAM" id="SSF53474">
    <property type="entry name" value="alpha/beta-Hydrolases"/>
    <property type="match status" value="1"/>
</dbReference>
<gene>
    <name evidence="2" type="ORF">KDAU_38940</name>
</gene>
<reference evidence="3" key="1">
    <citation type="submission" date="2018-12" db="EMBL/GenBank/DDBJ databases">
        <title>Tengunoibacter tsumagoiensis gen. nov., sp. nov., Dictyobacter kobayashii sp. nov., D. alpinus sp. nov., and D. joshuensis sp. nov. and description of Dictyobacteraceae fam. nov. within the order Ktedonobacterales isolated from Tengu-no-mugimeshi.</title>
        <authorList>
            <person name="Wang C.M."/>
            <person name="Zheng Y."/>
            <person name="Sakai Y."/>
            <person name="Toyoda A."/>
            <person name="Minakuchi Y."/>
            <person name="Abe K."/>
            <person name="Yokota A."/>
            <person name="Yabe S."/>
        </authorList>
    </citation>
    <scope>NUCLEOTIDE SEQUENCE [LARGE SCALE GENOMIC DNA]</scope>
    <source>
        <strain evidence="3">S-27</strain>
    </source>
</reference>
<dbReference type="AlphaFoldDB" id="A0A401ZI92"/>
<evidence type="ECO:0000259" key="1">
    <source>
        <dbReference type="Pfam" id="PF12697"/>
    </source>
</evidence>